<accession>A0A165J255</accession>
<feature type="compositionally biased region" description="Low complexity" evidence="1">
    <location>
        <begin position="366"/>
        <end position="379"/>
    </location>
</feature>
<feature type="compositionally biased region" description="Acidic residues" evidence="1">
    <location>
        <begin position="486"/>
        <end position="497"/>
    </location>
</feature>
<name>A0A165J255_9BASI</name>
<dbReference type="OrthoDB" id="3261862at2759"/>
<feature type="compositionally biased region" description="Polar residues" evidence="1">
    <location>
        <begin position="753"/>
        <end position="767"/>
    </location>
</feature>
<evidence type="ECO:0000313" key="3">
    <source>
        <dbReference type="Proteomes" id="UP000076842"/>
    </source>
</evidence>
<feature type="region of interest" description="Disordered" evidence="1">
    <location>
        <begin position="619"/>
        <end position="696"/>
    </location>
</feature>
<gene>
    <name evidence="2" type="ORF">CALCODRAFT_514805</name>
</gene>
<feature type="compositionally biased region" description="Polar residues" evidence="1">
    <location>
        <begin position="337"/>
        <end position="346"/>
    </location>
</feature>
<protein>
    <submittedName>
        <fullName evidence="2">Uncharacterized protein</fullName>
    </submittedName>
</protein>
<feature type="compositionally biased region" description="Pro residues" evidence="1">
    <location>
        <begin position="516"/>
        <end position="532"/>
    </location>
</feature>
<feature type="region of interest" description="Disordered" evidence="1">
    <location>
        <begin position="1"/>
        <end position="79"/>
    </location>
</feature>
<feature type="compositionally biased region" description="Low complexity" evidence="1">
    <location>
        <begin position="783"/>
        <end position="818"/>
    </location>
</feature>
<feature type="region of interest" description="Disordered" evidence="1">
    <location>
        <begin position="337"/>
        <end position="441"/>
    </location>
</feature>
<feature type="region of interest" description="Disordered" evidence="1">
    <location>
        <begin position="733"/>
        <end position="868"/>
    </location>
</feature>
<feature type="region of interest" description="Disordered" evidence="1">
    <location>
        <begin position="460"/>
        <end position="589"/>
    </location>
</feature>
<feature type="region of interest" description="Disordered" evidence="1">
    <location>
        <begin position="1067"/>
        <end position="1086"/>
    </location>
</feature>
<feature type="compositionally biased region" description="Polar residues" evidence="1">
    <location>
        <begin position="980"/>
        <end position="993"/>
    </location>
</feature>
<evidence type="ECO:0000256" key="1">
    <source>
        <dbReference type="SAM" id="MobiDB-lite"/>
    </source>
</evidence>
<reference evidence="2 3" key="1">
    <citation type="journal article" date="2016" name="Mol. Biol. Evol.">
        <title>Comparative Genomics of Early-Diverging Mushroom-Forming Fungi Provides Insights into the Origins of Lignocellulose Decay Capabilities.</title>
        <authorList>
            <person name="Nagy L.G."/>
            <person name="Riley R."/>
            <person name="Tritt A."/>
            <person name="Adam C."/>
            <person name="Daum C."/>
            <person name="Floudas D."/>
            <person name="Sun H."/>
            <person name="Yadav J.S."/>
            <person name="Pangilinan J."/>
            <person name="Larsson K.H."/>
            <person name="Matsuura K."/>
            <person name="Barry K."/>
            <person name="Labutti K."/>
            <person name="Kuo R."/>
            <person name="Ohm R.A."/>
            <person name="Bhattacharya S.S."/>
            <person name="Shirouzu T."/>
            <person name="Yoshinaga Y."/>
            <person name="Martin F.M."/>
            <person name="Grigoriev I.V."/>
            <person name="Hibbett D.S."/>
        </authorList>
    </citation>
    <scope>NUCLEOTIDE SEQUENCE [LARGE SCALE GENOMIC DNA]</scope>
    <source>
        <strain evidence="2 3">HHB12733</strain>
    </source>
</reference>
<feature type="compositionally biased region" description="Low complexity" evidence="1">
    <location>
        <begin position="56"/>
        <end position="66"/>
    </location>
</feature>
<feature type="compositionally biased region" description="Low complexity" evidence="1">
    <location>
        <begin position="1012"/>
        <end position="1024"/>
    </location>
</feature>
<evidence type="ECO:0000313" key="2">
    <source>
        <dbReference type="EMBL" id="KZT61272.1"/>
    </source>
</evidence>
<feature type="compositionally biased region" description="Polar residues" evidence="1">
    <location>
        <begin position="1067"/>
        <end position="1084"/>
    </location>
</feature>
<feature type="compositionally biased region" description="Low complexity" evidence="1">
    <location>
        <begin position="26"/>
        <end position="38"/>
    </location>
</feature>
<dbReference type="InParanoid" id="A0A165J255"/>
<dbReference type="EMBL" id="KV423924">
    <property type="protein sequence ID" value="KZT61272.1"/>
    <property type="molecule type" value="Genomic_DNA"/>
</dbReference>
<feature type="compositionally biased region" description="Basic and acidic residues" evidence="1">
    <location>
        <begin position="552"/>
        <end position="563"/>
    </location>
</feature>
<dbReference type="Proteomes" id="UP000076842">
    <property type="component" value="Unassembled WGS sequence"/>
</dbReference>
<feature type="region of interest" description="Disordered" evidence="1">
    <location>
        <begin position="92"/>
        <end position="139"/>
    </location>
</feature>
<organism evidence="2 3">
    <name type="scientific">Calocera cornea HHB12733</name>
    <dbReference type="NCBI Taxonomy" id="1353952"/>
    <lineage>
        <taxon>Eukaryota</taxon>
        <taxon>Fungi</taxon>
        <taxon>Dikarya</taxon>
        <taxon>Basidiomycota</taxon>
        <taxon>Agaricomycotina</taxon>
        <taxon>Dacrymycetes</taxon>
        <taxon>Dacrymycetales</taxon>
        <taxon>Dacrymycetaceae</taxon>
        <taxon>Calocera</taxon>
    </lineage>
</organism>
<dbReference type="AlphaFoldDB" id="A0A165J255"/>
<feature type="compositionally biased region" description="Low complexity" evidence="1">
    <location>
        <begin position="670"/>
        <end position="691"/>
    </location>
</feature>
<keyword evidence="3" id="KW-1185">Reference proteome</keyword>
<proteinExistence type="predicted"/>
<sequence length="1148" mass="122139">MPASVRPSPNPSTDTLSAAPPLTFGASAASSSRSSSRSVHTLRPVLRRPDADMDSDSSSAGSDISARLSAPPNVKIPLGDAVEGIRREVREMRSVLNGTASGRTTPKRRKKGTRSGTDVERSRGGGAFSALGARSADEKSLLQRELEEANDFMTHTPIDSPVIASSSSIMSDSSAGAYPYHWAGNPYPSTYTDIPPSPSPSLHFSTSSSFQSSSHTPHTSLASSVYPLSSSSTNNTGTNTYTYTYSGMSSPMSNGTYRPNSLAFSQLSQSRSMQYLPLSPSLSGSASVHSQSLASTTGEDDDVAYRLKLLVQNRYYLPSPHDKPSVRELGGLTVSASGGITNTTMSGKPRSPSGGLRGLFTPRARSNSSLNSSPQKSPSGTPPLPQHPNGIRSSRSQVFTRAAAGPAPAPPLAVPGTFPRRATSPAVPSPPTSRTPEPKGRVMVIKEKVPDLPRAAREARLREEERVRTHPGVMKRREREILEQSQEWEVDPTEEVDTAPAALKDPVAARVAKVPMIPPRAPTRPPPPPPTPQEEREDVGLGISAPAPAPEPENKAKSVRGESEWETEDSEYEPVQNQAPARQPMEVDPEEAAWRKALLHQAVGLSMVEAWPSRVIADETEDSSAWETEAPVPMPKPAAQTQQRRPLGQGMYGGSNVDLRTNRQRTPSNASAASSAKKSVRKVASQPSMVVGPPPRMPLPPLPIPPLPEVIRPVVPHSAPAVLLPPAEVMEKRPKPAESAADNVWTGLPYEPETSTRQSFDSISIYSGTDGEARKRDTIVALPSTTIPSSPPSRTVTSPMHERNASGATTSSMASSSMRQGGDDMAAHGSSLRSRGGSIAQSRPGSPRSIRMPSLPNSPNSAGSFKRKPAPLVLGGPELATFPIPRGPLHPALQKDGSILALPFVEDGGLEFPTQRMAMTPTSIGASIGHGYPSTAPHDMVQFPINRVASPAMSNFSMPGSVPRASSTFSHADAISLAPSSKYHSSGARTTPLDQYGFDRRRPITNTPVEPPRSASPSARSFFGRFRKDSNKKARLPGSTFDLLKHMPASQSTVSLAMTRPGGISSENVNLVSNQSGRSGSSDAGVSPIVPLAQNTPTAAWTRSQHSEDPAVRKLDGMLQQHVEAERERLRQIASGMSARAHAGPSTR</sequence>
<feature type="region of interest" description="Disordered" evidence="1">
    <location>
        <begin position="980"/>
        <end position="1029"/>
    </location>
</feature>